<evidence type="ECO:0000313" key="3">
    <source>
        <dbReference type="Proteomes" id="UP000569914"/>
    </source>
</evidence>
<gene>
    <name evidence="2" type="ORF">BKA15_003007</name>
</gene>
<comment type="caution">
    <text evidence="2">The sequence shown here is derived from an EMBL/GenBank/DDBJ whole genome shotgun (WGS) entry which is preliminary data.</text>
</comment>
<keyword evidence="3" id="KW-1185">Reference proteome</keyword>
<organism evidence="2 3">
    <name type="scientific">Microlunatus parietis</name>
    <dbReference type="NCBI Taxonomy" id="682979"/>
    <lineage>
        <taxon>Bacteria</taxon>
        <taxon>Bacillati</taxon>
        <taxon>Actinomycetota</taxon>
        <taxon>Actinomycetes</taxon>
        <taxon>Propionibacteriales</taxon>
        <taxon>Propionibacteriaceae</taxon>
        <taxon>Microlunatus</taxon>
    </lineage>
</organism>
<dbReference type="Proteomes" id="UP000569914">
    <property type="component" value="Unassembled WGS sequence"/>
</dbReference>
<sequence length="244" mass="25632">MRRIAILCTVPVVVIAAAAAGVLVWSAQQNPTGLPPNSAGSGVPPSSSAPASDDPAPKGAPSENASGSTGEQEAVAEAVADCRREVAQSESVLQAASQGVDHWRQHVQAQTDLTLGRITEAETKAIWKRTRLPGPSDVAKYETARSGHKAVPDACKAVAGATTEQSEQLQLCRARLEKVRVALTGADLAMGDWADHLADMRKSASGHVHNAQEVWLDTWRAAPPNLEKYASAMDTLAKTKSCPS</sequence>
<feature type="compositionally biased region" description="Low complexity" evidence="1">
    <location>
        <begin position="35"/>
        <end position="62"/>
    </location>
</feature>
<proteinExistence type="predicted"/>
<reference evidence="2 3" key="1">
    <citation type="submission" date="2020-07" db="EMBL/GenBank/DDBJ databases">
        <title>Sequencing the genomes of 1000 actinobacteria strains.</title>
        <authorList>
            <person name="Klenk H.-P."/>
        </authorList>
    </citation>
    <scope>NUCLEOTIDE SEQUENCE [LARGE SCALE GENOMIC DNA]</scope>
    <source>
        <strain evidence="2 3">DSM 22083</strain>
    </source>
</reference>
<protein>
    <submittedName>
        <fullName evidence="2">Uncharacterized protein</fullName>
    </submittedName>
</protein>
<dbReference type="EMBL" id="JACCBU010000001">
    <property type="protein sequence ID" value="NYE71678.1"/>
    <property type="molecule type" value="Genomic_DNA"/>
</dbReference>
<dbReference type="AlphaFoldDB" id="A0A7Y9I7S1"/>
<feature type="region of interest" description="Disordered" evidence="1">
    <location>
        <begin position="34"/>
        <end position="77"/>
    </location>
</feature>
<evidence type="ECO:0000256" key="1">
    <source>
        <dbReference type="SAM" id="MobiDB-lite"/>
    </source>
</evidence>
<accession>A0A7Y9I7S1</accession>
<dbReference type="RefSeq" id="WP_179751996.1">
    <property type="nucleotide sequence ID" value="NZ_JACCBU010000001.1"/>
</dbReference>
<name>A0A7Y9I7S1_9ACTN</name>
<evidence type="ECO:0000313" key="2">
    <source>
        <dbReference type="EMBL" id="NYE71678.1"/>
    </source>
</evidence>